<evidence type="ECO:0000313" key="2">
    <source>
        <dbReference type="EMBL" id="VVD75307.1"/>
    </source>
</evidence>
<reference evidence="2 3" key="1">
    <citation type="submission" date="2019-08" db="EMBL/GenBank/DDBJ databases">
        <authorList>
            <person name="Peeters C."/>
        </authorList>
    </citation>
    <scope>NUCLEOTIDE SEQUENCE [LARGE SCALE GENOMIC DNA]</scope>
    <source>
        <strain evidence="2 3">LMG 31012</strain>
    </source>
</reference>
<proteinExistence type="predicted"/>
<gene>
    <name evidence="2" type="ORF">PEP31012_00804</name>
</gene>
<dbReference type="EMBL" id="CABPSH010000002">
    <property type="protein sequence ID" value="VVD75307.1"/>
    <property type="molecule type" value="Genomic_DNA"/>
</dbReference>
<evidence type="ECO:0000313" key="3">
    <source>
        <dbReference type="Proteomes" id="UP000400981"/>
    </source>
</evidence>
<accession>A0A5E4SI35</accession>
<protein>
    <submittedName>
        <fullName evidence="2">Transposase</fullName>
    </submittedName>
</protein>
<feature type="region of interest" description="Disordered" evidence="1">
    <location>
        <begin position="1"/>
        <end position="33"/>
    </location>
</feature>
<organism evidence="2 3">
    <name type="scientific">Pandoraea eparura</name>
    <dbReference type="NCBI Taxonomy" id="2508291"/>
    <lineage>
        <taxon>Bacteria</taxon>
        <taxon>Pseudomonadati</taxon>
        <taxon>Pseudomonadota</taxon>
        <taxon>Betaproteobacteria</taxon>
        <taxon>Burkholderiales</taxon>
        <taxon>Burkholderiaceae</taxon>
        <taxon>Pandoraea</taxon>
    </lineage>
</organism>
<dbReference type="Proteomes" id="UP000400981">
    <property type="component" value="Unassembled WGS sequence"/>
</dbReference>
<dbReference type="AlphaFoldDB" id="A0A5E4SI35"/>
<sequence>MGRLAWHNHHRVMEPPGDIPPAEAEADDYRQLK</sequence>
<feature type="compositionally biased region" description="Basic residues" evidence="1">
    <location>
        <begin position="1"/>
        <end position="10"/>
    </location>
</feature>
<name>A0A5E4SI35_9BURK</name>
<keyword evidence="3" id="KW-1185">Reference proteome</keyword>
<evidence type="ECO:0000256" key="1">
    <source>
        <dbReference type="SAM" id="MobiDB-lite"/>
    </source>
</evidence>